<comment type="caution">
    <text evidence="11">The sequence shown here is derived from an EMBL/GenBank/DDBJ whole genome shotgun (WGS) entry which is preliminary data.</text>
</comment>
<reference evidence="11" key="1">
    <citation type="submission" date="2023-04" db="EMBL/GenBank/DDBJ databases">
        <title>Candida boidinii NBRC 10035.</title>
        <authorList>
            <person name="Ichikawa N."/>
            <person name="Sato H."/>
            <person name="Tonouchi N."/>
        </authorList>
    </citation>
    <scope>NUCLEOTIDE SEQUENCE</scope>
    <source>
        <strain evidence="11">NBRC 10035</strain>
    </source>
</reference>
<dbReference type="SUPFAM" id="SSF49879">
    <property type="entry name" value="SMAD/FHA domain"/>
    <property type="match status" value="1"/>
</dbReference>
<dbReference type="GO" id="GO:0004674">
    <property type="term" value="F:protein serine/threonine kinase activity"/>
    <property type="evidence" value="ECO:0007669"/>
    <property type="project" value="UniProtKB-KW"/>
</dbReference>
<dbReference type="PANTHER" id="PTHR44167">
    <property type="entry name" value="OVARIAN-SPECIFIC SERINE/THREONINE-PROTEIN KINASE LOK-RELATED"/>
    <property type="match status" value="1"/>
</dbReference>
<dbReference type="PROSITE" id="PS00108">
    <property type="entry name" value="PROTEIN_KINASE_ST"/>
    <property type="match status" value="1"/>
</dbReference>
<feature type="compositionally biased region" description="Low complexity" evidence="8">
    <location>
        <begin position="456"/>
        <end position="467"/>
    </location>
</feature>
<dbReference type="Gene3D" id="1.10.510.10">
    <property type="entry name" value="Transferase(Phosphotransferase) domain 1"/>
    <property type="match status" value="1"/>
</dbReference>
<dbReference type="Pfam" id="PF00069">
    <property type="entry name" value="Pkinase"/>
    <property type="match status" value="1"/>
</dbReference>
<evidence type="ECO:0000256" key="1">
    <source>
        <dbReference type="ARBA" id="ARBA00005575"/>
    </source>
</evidence>
<feature type="region of interest" description="Disordered" evidence="8">
    <location>
        <begin position="331"/>
        <end position="376"/>
    </location>
</feature>
<dbReference type="Pfam" id="PF00498">
    <property type="entry name" value="FHA"/>
    <property type="match status" value="1"/>
</dbReference>
<evidence type="ECO:0000256" key="6">
    <source>
        <dbReference type="PROSITE-ProRule" id="PRU10141"/>
    </source>
</evidence>
<dbReference type="Proteomes" id="UP001165120">
    <property type="component" value="Unassembled WGS sequence"/>
</dbReference>
<dbReference type="PROSITE" id="PS50006">
    <property type="entry name" value="FHA_DOMAIN"/>
    <property type="match status" value="1"/>
</dbReference>
<dbReference type="PROSITE" id="PS50011">
    <property type="entry name" value="PROTEIN_KINASE_DOM"/>
    <property type="match status" value="1"/>
</dbReference>
<evidence type="ECO:0000256" key="2">
    <source>
        <dbReference type="ARBA" id="ARBA00022741"/>
    </source>
</evidence>
<dbReference type="GO" id="GO:0005634">
    <property type="term" value="C:nucleus"/>
    <property type="evidence" value="ECO:0007669"/>
    <property type="project" value="TreeGrafter"/>
</dbReference>
<keyword evidence="12" id="KW-1185">Reference proteome</keyword>
<dbReference type="InterPro" id="IPR011009">
    <property type="entry name" value="Kinase-like_dom_sf"/>
</dbReference>
<dbReference type="GO" id="GO:0030447">
    <property type="term" value="P:filamentous growth"/>
    <property type="evidence" value="ECO:0007669"/>
    <property type="project" value="UniProtKB-ARBA"/>
</dbReference>
<dbReference type="GO" id="GO:0005524">
    <property type="term" value="F:ATP binding"/>
    <property type="evidence" value="ECO:0007669"/>
    <property type="project" value="UniProtKB-UniRule"/>
</dbReference>
<dbReference type="InterPro" id="IPR008984">
    <property type="entry name" value="SMAD_FHA_dom_sf"/>
</dbReference>
<dbReference type="InterPro" id="IPR000719">
    <property type="entry name" value="Prot_kinase_dom"/>
</dbReference>
<dbReference type="SUPFAM" id="SSF56112">
    <property type="entry name" value="Protein kinase-like (PK-like)"/>
    <property type="match status" value="1"/>
</dbReference>
<proteinExistence type="inferred from homology"/>
<feature type="region of interest" description="Disordered" evidence="8">
    <location>
        <begin position="451"/>
        <end position="471"/>
    </location>
</feature>
<dbReference type="InterPro" id="IPR008271">
    <property type="entry name" value="Ser/Thr_kinase_AS"/>
</dbReference>
<comment type="catalytic activity">
    <reaction evidence="4">
        <text>L-threonyl-[protein] + ATP = O-phospho-L-threonyl-[protein] + ADP + H(+)</text>
        <dbReference type="Rhea" id="RHEA:46608"/>
        <dbReference type="Rhea" id="RHEA-COMP:11060"/>
        <dbReference type="Rhea" id="RHEA-COMP:11605"/>
        <dbReference type="ChEBI" id="CHEBI:15378"/>
        <dbReference type="ChEBI" id="CHEBI:30013"/>
        <dbReference type="ChEBI" id="CHEBI:30616"/>
        <dbReference type="ChEBI" id="CHEBI:61977"/>
        <dbReference type="ChEBI" id="CHEBI:456216"/>
        <dbReference type="EC" id="2.7.11.1"/>
    </reaction>
</comment>
<dbReference type="Gene3D" id="3.30.200.20">
    <property type="entry name" value="Phosphorylase Kinase, domain 1"/>
    <property type="match status" value="1"/>
</dbReference>
<dbReference type="SMART" id="SM00220">
    <property type="entry name" value="S_TKc"/>
    <property type="match status" value="1"/>
</dbReference>
<feature type="domain" description="Protein kinase" evidence="10">
    <location>
        <begin position="168"/>
        <end position="489"/>
    </location>
</feature>
<keyword evidence="3 6" id="KW-0067">ATP-binding</keyword>
<dbReference type="EMBL" id="BSXN01000935">
    <property type="protein sequence ID" value="GME70671.1"/>
    <property type="molecule type" value="Genomic_DNA"/>
</dbReference>
<comment type="similarity">
    <text evidence="1">Belongs to the protein kinase superfamily. CAMK Ser/Thr protein kinase family. CHEK2 subfamily.</text>
</comment>
<sequence length="489" mass="56033">MIKYSNRGASSFEIGQLIGTNLLDGSDILIPLYKNRLLEIKRQTPKAASRKSLSSVKHNTQEILDKRCQFLEIDDSSISSPHCYIWVVQFDDSTIPIVYLKDASLNGVYLNGNRVHRNNVTIIQHDDEIKIQNGVQVKFNQLLLNENFNQRLPLTEIPFNSIQNTDWILSNRTIGVGSFGKVVVGYNKSHPGNLYAVKLINDSQNNPKGRRMMLEEIKILNKLEHINVIKTYDSIINDSTGIIEIYQQLAVGGDLFSYLSMNNSFLKPVMESEGIFIVFQLLKALKYLNSEGIVHRDLKLDNILILDIPKSYPHIVIADFGIAKQYEPDTPINDTKSTLMDSRRRRRSSSSQYVMGKLDPAENSKENGNKRHHKEEELEDIKIFDIRNLRKGSDNQLKWSFPQNKDSIIKTSRNFEPSARNDKTERFFTVIGTPEYAAPEVGLLHVYTTNDKIDNDNSNNNNNNNNSTKRKGYNENCDIWSIVYMKLRN</sequence>
<evidence type="ECO:0000256" key="4">
    <source>
        <dbReference type="ARBA" id="ARBA00047899"/>
    </source>
</evidence>
<dbReference type="GO" id="GO:0005737">
    <property type="term" value="C:cytoplasm"/>
    <property type="evidence" value="ECO:0007669"/>
    <property type="project" value="TreeGrafter"/>
</dbReference>
<dbReference type="InterPro" id="IPR000253">
    <property type="entry name" value="FHA_dom"/>
</dbReference>
<comment type="catalytic activity">
    <reaction evidence="5">
        <text>L-seryl-[protein] + ATP = O-phospho-L-seryl-[protein] + ADP + H(+)</text>
        <dbReference type="Rhea" id="RHEA:17989"/>
        <dbReference type="Rhea" id="RHEA-COMP:9863"/>
        <dbReference type="Rhea" id="RHEA-COMP:11604"/>
        <dbReference type="ChEBI" id="CHEBI:15378"/>
        <dbReference type="ChEBI" id="CHEBI:29999"/>
        <dbReference type="ChEBI" id="CHEBI:30616"/>
        <dbReference type="ChEBI" id="CHEBI:83421"/>
        <dbReference type="ChEBI" id="CHEBI:456216"/>
        <dbReference type="EC" id="2.7.11.1"/>
    </reaction>
</comment>
<dbReference type="Gene3D" id="2.60.200.20">
    <property type="match status" value="1"/>
</dbReference>
<evidence type="ECO:0000256" key="7">
    <source>
        <dbReference type="RuleBase" id="RU000304"/>
    </source>
</evidence>
<keyword evidence="7" id="KW-0418">Kinase</keyword>
<gene>
    <name evidence="11" type="ORF">Cboi02_000291700</name>
</gene>
<accession>A0A9W6SZ61</accession>
<evidence type="ECO:0000256" key="3">
    <source>
        <dbReference type="ARBA" id="ARBA00022840"/>
    </source>
</evidence>
<dbReference type="InterPro" id="IPR017441">
    <property type="entry name" value="Protein_kinase_ATP_BS"/>
</dbReference>
<dbReference type="GO" id="GO:0051598">
    <property type="term" value="P:meiotic recombination checkpoint signaling"/>
    <property type="evidence" value="ECO:0007669"/>
    <property type="project" value="TreeGrafter"/>
</dbReference>
<dbReference type="PROSITE" id="PS00107">
    <property type="entry name" value="PROTEIN_KINASE_ATP"/>
    <property type="match status" value="1"/>
</dbReference>
<feature type="compositionally biased region" description="Basic and acidic residues" evidence="8">
    <location>
        <begin position="359"/>
        <end position="376"/>
    </location>
</feature>
<evidence type="ECO:0000256" key="5">
    <source>
        <dbReference type="ARBA" id="ARBA00048679"/>
    </source>
</evidence>
<evidence type="ECO:0000313" key="11">
    <source>
        <dbReference type="EMBL" id="GME70671.1"/>
    </source>
</evidence>
<protein>
    <submittedName>
        <fullName evidence="11">Unnamed protein product</fullName>
    </submittedName>
</protein>
<dbReference type="PANTHER" id="PTHR44167:SF26">
    <property type="entry name" value="PROTEIN KINASE, PUTATIVE (AFU_ORTHOLOGUE AFUA_5G07950)-RELATED"/>
    <property type="match status" value="1"/>
</dbReference>
<evidence type="ECO:0000313" key="12">
    <source>
        <dbReference type="Proteomes" id="UP001165120"/>
    </source>
</evidence>
<keyword evidence="7" id="KW-0808">Transferase</keyword>
<evidence type="ECO:0000259" key="9">
    <source>
        <dbReference type="PROSITE" id="PS50006"/>
    </source>
</evidence>
<keyword evidence="2 6" id="KW-0547">Nucleotide-binding</keyword>
<organism evidence="11 12">
    <name type="scientific">Candida boidinii</name>
    <name type="common">Yeast</name>
    <dbReference type="NCBI Taxonomy" id="5477"/>
    <lineage>
        <taxon>Eukaryota</taxon>
        <taxon>Fungi</taxon>
        <taxon>Dikarya</taxon>
        <taxon>Ascomycota</taxon>
        <taxon>Saccharomycotina</taxon>
        <taxon>Pichiomycetes</taxon>
        <taxon>Pichiales</taxon>
        <taxon>Pichiaceae</taxon>
        <taxon>Ogataea</taxon>
        <taxon>Ogataea/Candida clade</taxon>
    </lineage>
</organism>
<name>A0A9W6SZ61_CANBO</name>
<evidence type="ECO:0000256" key="8">
    <source>
        <dbReference type="SAM" id="MobiDB-lite"/>
    </source>
</evidence>
<feature type="binding site" evidence="6">
    <location>
        <position position="198"/>
    </location>
    <ligand>
        <name>ATP</name>
        <dbReference type="ChEBI" id="CHEBI:30616"/>
    </ligand>
</feature>
<feature type="domain" description="FHA" evidence="9">
    <location>
        <begin position="54"/>
        <end position="115"/>
    </location>
</feature>
<dbReference type="AlphaFoldDB" id="A0A9W6SZ61"/>
<evidence type="ECO:0000259" key="10">
    <source>
        <dbReference type="PROSITE" id="PS50011"/>
    </source>
</evidence>
<keyword evidence="7" id="KW-0723">Serine/threonine-protein kinase</keyword>